<evidence type="ECO:0000256" key="3">
    <source>
        <dbReference type="ARBA" id="ARBA00022670"/>
    </source>
</evidence>
<evidence type="ECO:0000256" key="1">
    <source>
        <dbReference type="ARBA" id="ARBA00001947"/>
    </source>
</evidence>
<comment type="similarity">
    <text evidence="10">Belongs to the peptidase M15 family.</text>
</comment>
<dbReference type="Proteomes" id="UP000235828">
    <property type="component" value="Chromosome A"/>
</dbReference>
<dbReference type="Pfam" id="PF05951">
    <property type="entry name" value="Peptidase_M15_2"/>
    <property type="match status" value="1"/>
</dbReference>
<dbReference type="InterPro" id="IPR006311">
    <property type="entry name" value="TAT_signal"/>
</dbReference>
<keyword evidence="6" id="KW-0378">Hydrolase</keyword>
<organism evidence="12 13">
    <name type="scientific">Vibrio tapetis subsp. tapetis</name>
    <dbReference type="NCBI Taxonomy" id="1671868"/>
    <lineage>
        <taxon>Bacteria</taxon>
        <taxon>Pseudomonadati</taxon>
        <taxon>Pseudomonadota</taxon>
        <taxon>Gammaproteobacteria</taxon>
        <taxon>Vibrionales</taxon>
        <taxon>Vibrionaceae</taxon>
        <taxon>Vibrio</taxon>
    </lineage>
</organism>
<keyword evidence="9" id="KW-0961">Cell wall biogenesis/degradation</keyword>
<dbReference type="Gene3D" id="3.30.1380.10">
    <property type="match status" value="1"/>
</dbReference>
<keyword evidence="4" id="KW-0479">Metal-binding</keyword>
<protein>
    <recommendedName>
        <fullName evidence="11">Murein endopeptidase K</fullName>
    </recommendedName>
</protein>
<evidence type="ECO:0000256" key="9">
    <source>
        <dbReference type="ARBA" id="ARBA00023316"/>
    </source>
</evidence>
<evidence type="ECO:0000256" key="2">
    <source>
        <dbReference type="ARBA" id="ARBA00004776"/>
    </source>
</evidence>
<keyword evidence="5" id="KW-0732">Signal</keyword>
<dbReference type="OrthoDB" id="9782994at2"/>
<evidence type="ECO:0000313" key="12">
    <source>
        <dbReference type="EMBL" id="SON48328.1"/>
    </source>
</evidence>
<dbReference type="GO" id="GO:0008237">
    <property type="term" value="F:metallopeptidase activity"/>
    <property type="evidence" value="ECO:0007669"/>
    <property type="project" value="UniProtKB-KW"/>
</dbReference>
<sequence length="182" mass="20052">MSYSDLNRRKFIQLASAGFVTTTLMPTQALASLASKPRNIVFNNLHTGEKIETCYFDGSTYVTEELDRINHICRDFRRNESHPMDKLLLDKISAIQSALGTNAEVQIISGYRSPATNEMLRGKSSGVAKKSHHMLGKAIDFRLEGVALADVRKAAISLKAGGVGYYPGSNFIHIDTGATRSW</sequence>
<dbReference type="GO" id="GO:0046872">
    <property type="term" value="F:metal ion binding"/>
    <property type="evidence" value="ECO:0007669"/>
    <property type="project" value="UniProtKB-KW"/>
</dbReference>
<dbReference type="EMBL" id="LT960611">
    <property type="protein sequence ID" value="SON48328.1"/>
    <property type="molecule type" value="Genomic_DNA"/>
</dbReference>
<dbReference type="GO" id="GO:0006508">
    <property type="term" value="P:proteolysis"/>
    <property type="evidence" value="ECO:0007669"/>
    <property type="project" value="UniProtKB-KW"/>
</dbReference>
<dbReference type="PANTHER" id="PTHR37425:SF1">
    <property type="entry name" value="OUTER MEMBRANE PROTEIN"/>
    <property type="match status" value="1"/>
</dbReference>
<dbReference type="KEGG" id="vta:A0349"/>
<keyword evidence="13" id="KW-1185">Reference proteome</keyword>
<dbReference type="RefSeq" id="WP_102521224.1">
    <property type="nucleotide sequence ID" value="NZ_LT960611.1"/>
</dbReference>
<evidence type="ECO:0000256" key="8">
    <source>
        <dbReference type="ARBA" id="ARBA00023049"/>
    </source>
</evidence>
<dbReference type="PROSITE" id="PS51318">
    <property type="entry name" value="TAT"/>
    <property type="match status" value="1"/>
</dbReference>
<keyword evidence="7" id="KW-0862">Zinc</keyword>
<keyword evidence="3" id="KW-0645">Protease</keyword>
<keyword evidence="8" id="KW-0482">Metalloprotease</keyword>
<evidence type="ECO:0000313" key="13">
    <source>
        <dbReference type="Proteomes" id="UP000235828"/>
    </source>
</evidence>
<evidence type="ECO:0000256" key="5">
    <source>
        <dbReference type="ARBA" id="ARBA00022729"/>
    </source>
</evidence>
<dbReference type="InterPro" id="IPR010275">
    <property type="entry name" value="MepK"/>
</dbReference>
<dbReference type="PANTHER" id="PTHR37425">
    <property type="match status" value="1"/>
</dbReference>
<proteinExistence type="inferred from homology"/>
<dbReference type="CDD" id="cd14844">
    <property type="entry name" value="Zn-DD-carboxypeptidase_like"/>
    <property type="match status" value="1"/>
</dbReference>
<gene>
    <name evidence="12" type="primary">ycbK</name>
    <name evidence="12" type="ORF">VTAP4600_A0349</name>
</gene>
<evidence type="ECO:0000256" key="10">
    <source>
        <dbReference type="ARBA" id="ARBA00093448"/>
    </source>
</evidence>
<dbReference type="GO" id="GO:0071555">
    <property type="term" value="P:cell wall organization"/>
    <property type="evidence" value="ECO:0007669"/>
    <property type="project" value="UniProtKB-KW"/>
</dbReference>
<evidence type="ECO:0000256" key="11">
    <source>
        <dbReference type="ARBA" id="ARBA00093666"/>
    </source>
</evidence>
<comment type="pathway">
    <text evidence="2">Cell wall biogenesis; cell wall polysaccharide biosynthesis.</text>
</comment>
<evidence type="ECO:0000256" key="7">
    <source>
        <dbReference type="ARBA" id="ARBA00022833"/>
    </source>
</evidence>
<accession>A0A2N8Z8T0</accession>
<dbReference type="SUPFAM" id="SSF55166">
    <property type="entry name" value="Hedgehog/DD-peptidase"/>
    <property type="match status" value="1"/>
</dbReference>
<reference evidence="12 13" key="1">
    <citation type="submission" date="2017-10" db="EMBL/GenBank/DDBJ databases">
        <authorList>
            <person name="Banno H."/>
            <person name="Chua N.-H."/>
        </authorList>
    </citation>
    <scope>NUCLEOTIDE SEQUENCE [LARGE SCALE GENOMIC DNA]</scope>
    <source>
        <strain evidence="12">Vibrio tapetis CECT4600</strain>
    </source>
</reference>
<comment type="cofactor">
    <cofactor evidence="1">
        <name>Zn(2+)</name>
        <dbReference type="ChEBI" id="CHEBI:29105"/>
    </cofactor>
</comment>
<evidence type="ECO:0000256" key="6">
    <source>
        <dbReference type="ARBA" id="ARBA00022801"/>
    </source>
</evidence>
<dbReference type="InterPro" id="IPR009045">
    <property type="entry name" value="Zn_M74/Hedgehog-like"/>
</dbReference>
<name>A0A2N8Z8T0_9VIBR</name>
<evidence type="ECO:0000256" key="4">
    <source>
        <dbReference type="ARBA" id="ARBA00022723"/>
    </source>
</evidence>
<dbReference type="AlphaFoldDB" id="A0A2N8Z8T0"/>